<keyword evidence="3" id="KW-0378">Hydrolase</keyword>
<proteinExistence type="inferred from homology"/>
<evidence type="ECO:0000313" key="6">
    <source>
        <dbReference type="EnsemblPlants" id="EMT24982"/>
    </source>
</evidence>
<dbReference type="PANTHER" id="PTHR36479">
    <property type="entry name" value="ULP_PROTEASE DOMAIN-CONTAINING PROTEIN"/>
    <property type="match status" value="1"/>
</dbReference>
<feature type="compositionally biased region" description="Basic and acidic residues" evidence="4">
    <location>
        <begin position="1"/>
        <end position="35"/>
    </location>
</feature>
<evidence type="ECO:0000256" key="4">
    <source>
        <dbReference type="SAM" id="MobiDB-lite"/>
    </source>
</evidence>
<dbReference type="SUPFAM" id="SSF54001">
    <property type="entry name" value="Cysteine proteinases"/>
    <property type="match status" value="1"/>
</dbReference>
<dbReference type="InterPro" id="IPR038765">
    <property type="entry name" value="Papain-like_cys_pep_sf"/>
</dbReference>
<dbReference type="AlphaFoldDB" id="M8CCX1"/>
<reference evidence="6" key="1">
    <citation type="submission" date="2015-06" db="UniProtKB">
        <authorList>
            <consortium name="EnsemblPlants"/>
        </authorList>
    </citation>
    <scope>IDENTIFICATION</scope>
</reference>
<evidence type="ECO:0000256" key="2">
    <source>
        <dbReference type="ARBA" id="ARBA00022670"/>
    </source>
</evidence>
<dbReference type="PROSITE" id="PS50600">
    <property type="entry name" value="ULP_PROTEASE"/>
    <property type="match status" value="1"/>
</dbReference>
<evidence type="ECO:0000256" key="1">
    <source>
        <dbReference type="ARBA" id="ARBA00005234"/>
    </source>
</evidence>
<organism evidence="6">
    <name type="scientific">Aegilops tauschii</name>
    <name type="common">Tausch's goatgrass</name>
    <name type="synonym">Aegilops squarrosa</name>
    <dbReference type="NCBI Taxonomy" id="37682"/>
    <lineage>
        <taxon>Eukaryota</taxon>
        <taxon>Viridiplantae</taxon>
        <taxon>Streptophyta</taxon>
        <taxon>Embryophyta</taxon>
        <taxon>Tracheophyta</taxon>
        <taxon>Spermatophyta</taxon>
        <taxon>Magnoliopsida</taxon>
        <taxon>Liliopsida</taxon>
        <taxon>Poales</taxon>
        <taxon>Poaceae</taxon>
        <taxon>BOP clade</taxon>
        <taxon>Pooideae</taxon>
        <taxon>Triticodae</taxon>
        <taxon>Triticeae</taxon>
        <taxon>Triticinae</taxon>
        <taxon>Aegilops</taxon>
    </lineage>
</organism>
<sequence>MDGPSKKGIEGDHQAVNRDADPSVATEDHQEDKRNRASPARLFKLNKLLVPLQKGVIIDREFGGLLDIAASSMPRDLSQWIMKHYDPEKLQIVIPERGKIPVDAASVHRIWGLPNKGRKVCYEIRPEITKEFYRIFNVHGKNAPTLTAWCKMIQGMDGAHDDDFLRACPIVINYHGYHVTVRELANSMRKEGFLLSNVVQFGILSIIMNLPPDSKKVLMPLKFLIRMQQMDCFDSKEIASKFNKSNRLDRKDMASFSHYISVENIDPSKPVTGNHYWLFNVNIRDQRFEVLDSWRTLESPLLDRCARAIVASFRSLWELHYPKSHVVLDNFGLVNIDVPRQNNDVDCGVYALTIANGWEARNVPSFTPDDIPNIKKQLTIQ</sequence>
<feature type="domain" description="Ubiquitin-like protease family profile" evidence="5">
    <location>
        <begin position="177"/>
        <end position="358"/>
    </location>
</feature>
<feature type="region of interest" description="Disordered" evidence="4">
    <location>
        <begin position="1"/>
        <end position="37"/>
    </location>
</feature>
<dbReference type="GO" id="GO:0006508">
    <property type="term" value="P:proteolysis"/>
    <property type="evidence" value="ECO:0007669"/>
    <property type="project" value="UniProtKB-KW"/>
</dbReference>
<dbReference type="PANTHER" id="PTHR36479:SF10">
    <property type="entry name" value="UBIQUITIN-LIKE PROTEASE FAMILY PROFILE DOMAIN-CONTAINING PROTEIN"/>
    <property type="match status" value="1"/>
</dbReference>
<comment type="similarity">
    <text evidence="1">Belongs to the peptidase C48 family.</text>
</comment>
<name>M8CCX1_AEGTA</name>
<evidence type="ECO:0000256" key="3">
    <source>
        <dbReference type="ARBA" id="ARBA00022801"/>
    </source>
</evidence>
<dbReference type="GO" id="GO:0008234">
    <property type="term" value="F:cysteine-type peptidase activity"/>
    <property type="evidence" value="ECO:0007669"/>
    <property type="project" value="InterPro"/>
</dbReference>
<dbReference type="EnsemblPlants" id="EMT24982">
    <property type="protein sequence ID" value="EMT24982"/>
    <property type="gene ID" value="F775_03308"/>
</dbReference>
<evidence type="ECO:0000259" key="5">
    <source>
        <dbReference type="PROSITE" id="PS50600"/>
    </source>
</evidence>
<protein>
    <recommendedName>
        <fullName evidence="5">Ubiquitin-like protease family profile domain-containing protein</fullName>
    </recommendedName>
</protein>
<dbReference type="InterPro" id="IPR003653">
    <property type="entry name" value="Peptidase_C48_C"/>
</dbReference>
<keyword evidence="2" id="KW-0645">Protease</keyword>
<accession>M8CCX1</accession>
<dbReference type="Gene3D" id="3.40.395.10">
    <property type="entry name" value="Adenoviral Proteinase, Chain A"/>
    <property type="match status" value="1"/>
</dbReference>
<dbReference type="Pfam" id="PF02902">
    <property type="entry name" value="Peptidase_C48"/>
    <property type="match status" value="1"/>
</dbReference>